<dbReference type="OrthoDB" id="25414at2759"/>
<feature type="region of interest" description="Disordered" evidence="4">
    <location>
        <begin position="27"/>
        <end position="329"/>
    </location>
</feature>
<dbReference type="InterPro" id="IPR022087">
    <property type="entry name" value="DA1-like_dom"/>
</dbReference>
<feature type="compositionally biased region" description="Low complexity" evidence="4">
    <location>
        <begin position="56"/>
        <end position="86"/>
    </location>
</feature>
<keyword evidence="2 3" id="KW-0862">Zinc</keyword>
<feature type="compositionally biased region" description="Polar residues" evidence="4">
    <location>
        <begin position="43"/>
        <end position="54"/>
    </location>
</feature>
<feature type="compositionally biased region" description="Low complexity" evidence="4">
    <location>
        <begin position="115"/>
        <end position="134"/>
    </location>
</feature>
<dbReference type="STRING" id="3055.A0A2K3D9D8"/>
<dbReference type="RefSeq" id="XP_042919924.1">
    <property type="nucleotide sequence ID" value="XM_043066527.1"/>
</dbReference>
<accession>A0A2K3D9D8</accession>
<dbReference type="Gene3D" id="2.10.110.10">
    <property type="entry name" value="Cysteine Rich Protein"/>
    <property type="match status" value="1"/>
</dbReference>
<dbReference type="Pfam" id="PF00412">
    <property type="entry name" value="LIM"/>
    <property type="match status" value="1"/>
</dbReference>
<dbReference type="EMBL" id="CM008971">
    <property type="protein sequence ID" value="PNW77151.1"/>
    <property type="molecule type" value="Genomic_DNA"/>
</dbReference>
<evidence type="ECO:0000256" key="2">
    <source>
        <dbReference type="ARBA" id="ARBA00022833"/>
    </source>
</evidence>
<name>A0A2K3D9D8_CHLRE</name>
<gene>
    <name evidence="6" type="ORF">CHLRE_10g424350v5</name>
</gene>
<evidence type="ECO:0000256" key="3">
    <source>
        <dbReference type="PROSITE-ProRule" id="PRU00125"/>
    </source>
</evidence>
<dbReference type="AlphaFoldDB" id="A0A2K3D9D8"/>
<feature type="compositionally biased region" description="Pro residues" evidence="4">
    <location>
        <begin position="144"/>
        <end position="157"/>
    </location>
</feature>
<dbReference type="GO" id="GO:0046872">
    <property type="term" value="F:metal ion binding"/>
    <property type="evidence" value="ECO:0007669"/>
    <property type="project" value="UniProtKB-KW"/>
</dbReference>
<dbReference type="GeneID" id="5728212"/>
<dbReference type="InterPro" id="IPR001781">
    <property type="entry name" value="Znf_LIM"/>
</dbReference>
<keyword evidence="7" id="KW-1185">Reference proteome</keyword>
<feature type="compositionally biased region" description="Low complexity" evidence="4">
    <location>
        <begin position="27"/>
        <end position="42"/>
    </location>
</feature>
<dbReference type="PROSITE" id="PS50023">
    <property type="entry name" value="LIM_DOMAIN_2"/>
    <property type="match status" value="1"/>
</dbReference>
<dbReference type="Pfam" id="PF12315">
    <property type="entry name" value="DA1-like"/>
    <property type="match status" value="2"/>
</dbReference>
<dbReference type="KEGG" id="cre:CHLRE_10g424350v5"/>
<dbReference type="Gramene" id="PNW77151">
    <property type="protein sequence ID" value="PNW77151"/>
    <property type="gene ID" value="CHLRE_10g424350v5"/>
</dbReference>
<dbReference type="Proteomes" id="UP000006906">
    <property type="component" value="Chromosome 10"/>
</dbReference>
<dbReference type="InParanoid" id="A0A2K3D9D8"/>
<evidence type="ECO:0000256" key="1">
    <source>
        <dbReference type="ARBA" id="ARBA00022723"/>
    </source>
</evidence>
<dbReference type="OMA" id="WRERYCH"/>
<evidence type="ECO:0000313" key="7">
    <source>
        <dbReference type="Proteomes" id="UP000006906"/>
    </source>
</evidence>
<organism evidence="6 7">
    <name type="scientific">Chlamydomonas reinhardtii</name>
    <name type="common">Chlamydomonas smithii</name>
    <dbReference type="NCBI Taxonomy" id="3055"/>
    <lineage>
        <taxon>Eukaryota</taxon>
        <taxon>Viridiplantae</taxon>
        <taxon>Chlorophyta</taxon>
        <taxon>core chlorophytes</taxon>
        <taxon>Chlorophyceae</taxon>
        <taxon>CS clade</taxon>
        <taxon>Chlamydomonadales</taxon>
        <taxon>Chlamydomonadaceae</taxon>
        <taxon>Chlamydomonas</taxon>
    </lineage>
</organism>
<dbReference type="PANTHER" id="PTHR24209:SF7">
    <property type="entry name" value="PROTEIN DA1-RELATED 2"/>
    <property type="match status" value="1"/>
</dbReference>
<protein>
    <recommendedName>
        <fullName evidence="5">LIM zinc-binding domain-containing protein</fullName>
    </recommendedName>
</protein>
<feature type="compositionally biased region" description="Polar residues" evidence="4">
    <location>
        <begin position="293"/>
        <end position="307"/>
    </location>
</feature>
<dbReference type="SMART" id="SM00132">
    <property type="entry name" value="LIM"/>
    <property type="match status" value="1"/>
</dbReference>
<dbReference type="PANTHER" id="PTHR24209">
    <property type="entry name" value="PROTEIN DA1-RELATED 2"/>
    <property type="match status" value="1"/>
</dbReference>
<reference evidence="6 7" key="1">
    <citation type="journal article" date="2007" name="Science">
        <title>The Chlamydomonas genome reveals the evolution of key animal and plant functions.</title>
        <authorList>
            <person name="Merchant S.S."/>
            <person name="Prochnik S.E."/>
            <person name="Vallon O."/>
            <person name="Harris E.H."/>
            <person name="Karpowicz S.J."/>
            <person name="Witman G.B."/>
            <person name="Terry A."/>
            <person name="Salamov A."/>
            <person name="Fritz-Laylin L.K."/>
            <person name="Marechal-Drouard L."/>
            <person name="Marshall W.F."/>
            <person name="Qu L.H."/>
            <person name="Nelson D.R."/>
            <person name="Sanderfoot A.A."/>
            <person name="Spalding M.H."/>
            <person name="Kapitonov V.V."/>
            <person name="Ren Q."/>
            <person name="Ferris P."/>
            <person name="Lindquist E."/>
            <person name="Shapiro H."/>
            <person name="Lucas S.M."/>
            <person name="Grimwood J."/>
            <person name="Schmutz J."/>
            <person name="Cardol P."/>
            <person name="Cerutti H."/>
            <person name="Chanfreau G."/>
            <person name="Chen C.L."/>
            <person name="Cognat V."/>
            <person name="Croft M.T."/>
            <person name="Dent R."/>
            <person name="Dutcher S."/>
            <person name="Fernandez E."/>
            <person name="Fukuzawa H."/>
            <person name="Gonzalez-Ballester D."/>
            <person name="Gonzalez-Halphen D."/>
            <person name="Hallmann A."/>
            <person name="Hanikenne M."/>
            <person name="Hippler M."/>
            <person name="Inwood W."/>
            <person name="Jabbari K."/>
            <person name="Kalanon M."/>
            <person name="Kuras R."/>
            <person name="Lefebvre P.A."/>
            <person name="Lemaire S.D."/>
            <person name="Lobanov A.V."/>
            <person name="Lohr M."/>
            <person name="Manuell A."/>
            <person name="Meier I."/>
            <person name="Mets L."/>
            <person name="Mittag M."/>
            <person name="Mittelmeier T."/>
            <person name="Moroney J.V."/>
            <person name="Moseley J."/>
            <person name="Napoli C."/>
            <person name="Nedelcu A.M."/>
            <person name="Niyogi K."/>
            <person name="Novoselov S.V."/>
            <person name="Paulsen I.T."/>
            <person name="Pazour G."/>
            <person name="Purton S."/>
            <person name="Ral J.P."/>
            <person name="Riano-Pachon D.M."/>
            <person name="Riekhof W."/>
            <person name="Rymarquis L."/>
            <person name="Schroda M."/>
            <person name="Stern D."/>
            <person name="Umen J."/>
            <person name="Willows R."/>
            <person name="Wilson N."/>
            <person name="Zimmer S.L."/>
            <person name="Allmer J."/>
            <person name="Balk J."/>
            <person name="Bisova K."/>
            <person name="Chen C.J."/>
            <person name="Elias M."/>
            <person name="Gendler K."/>
            <person name="Hauser C."/>
            <person name="Lamb M.R."/>
            <person name="Ledford H."/>
            <person name="Long J.C."/>
            <person name="Minagawa J."/>
            <person name="Page M.D."/>
            <person name="Pan J."/>
            <person name="Pootakham W."/>
            <person name="Roje S."/>
            <person name="Rose A."/>
            <person name="Stahlberg E."/>
            <person name="Terauchi A.M."/>
            <person name="Yang P."/>
            <person name="Ball S."/>
            <person name="Bowler C."/>
            <person name="Dieckmann C.L."/>
            <person name="Gladyshev V.N."/>
            <person name="Green P."/>
            <person name="Jorgensen R."/>
            <person name="Mayfield S."/>
            <person name="Mueller-Roeber B."/>
            <person name="Rajamani S."/>
            <person name="Sayre R.T."/>
            <person name="Brokstein P."/>
            <person name="Dubchak I."/>
            <person name="Goodstein D."/>
            <person name="Hornick L."/>
            <person name="Huang Y.W."/>
            <person name="Jhaveri J."/>
            <person name="Luo Y."/>
            <person name="Martinez D."/>
            <person name="Ngau W.C."/>
            <person name="Otillar B."/>
            <person name="Poliakov A."/>
            <person name="Porter A."/>
            <person name="Szajkowski L."/>
            <person name="Werner G."/>
            <person name="Zhou K."/>
            <person name="Grigoriev I.V."/>
            <person name="Rokhsar D.S."/>
            <person name="Grossman A.R."/>
        </authorList>
    </citation>
    <scope>NUCLEOTIDE SEQUENCE [LARGE SCALE GENOMIC DNA]</scope>
    <source>
        <strain evidence="7">CC-503</strain>
    </source>
</reference>
<sequence length="742" mass="75524">MVLHYVPTTPEEEELALALAISASLSANKGGAAASRPAPGAANKSSSRPPSFTNGAARASASSGASTSSSQPPALSPLLGPGSASAYPTVPAIGSPTHHGPRSPARSGVPPPQTSSPLLPQRPAAGPSYPSYYPHVPAIHTQPPSYPNHHPPPPAQPPQQQHYAGLRSGHIQAPGAAGGASGASAAKPSSSSSSSAQPPAVPARRRWDLPPGPPPHGPGAAGAGGSAGAGAAAGAAPPQPRRRWDLGGVGGSAGSAPASPKGAAAGVASSGGSFSSRHGSPSRAAAAAAVRQSYPTAAGPSSSSHQPPAQLRPLPPIGRSKSATGPNGLMGVGAAAGGGGGGFASGGAAAAGQRPALPPPPPLFSDPDACAGCGKGFGGGGLFGAVLGLGGGSGYVTGMNRKWHPDCFKCGFCAEPISSGRGAFSYQMHPGDPRPYHTDCYKHVHHPVCAVCGTFIPAGPDGRIAFKEAGFWRERYCHSHTEADVVRCCACSRLQKKGEEWAPLPDGRPLCLGCLGSVVLDTADAQPLYGELMDWYRADMRLPHAGAKPPLLLVDGPTLNEHAAREGRDDSAGAPMFHVRGLCVATVYTSIPSIRRGSGGVLHTIATALSQSAAAALGGGSVRCDVKCILLLYGLPRLLTGSIMAHELMHAWLRQAGCVGLPLRVEEGLCQLMACLWLDRQHELLAGNPDEQRLASFFSYQIRTDTSEVYGDGFRDAMEAFQSHGLTNVVRNVQLYGRFTPP</sequence>
<feature type="compositionally biased region" description="Gly residues" evidence="4">
    <location>
        <begin position="219"/>
        <end position="228"/>
    </location>
</feature>
<keyword evidence="1 3" id="KW-0479">Metal-binding</keyword>
<feature type="domain" description="LIM zinc-binding" evidence="5">
    <location>
        <begin position="368"/>
        <end position="447"/>
    </location>
</feature>
<feature type="compositionally biased region" description="Low complexity" evidence="4">
    <location>
        <begin position="254"/>
        <end position="289"/>
    </location>
</feature>
<proteinExistence type="predicted"/>
<evidence type="ECO:0000256" key="4">
    <source>
        <dbReference type="SAM" id="MobiDB-lite"/>
    </source>
</evidence>
<keyword evidence="3" id="KW-0440">LIM domain</keyword>
<feature type="compositionally biased region" description="Low complexity" evidence="4">
    <location>
        <begin position="182"/>
        <end position="198"/>
    </location>
</feature>
<evidence type="ECO:0000313" key="6">
    <source>
        <dbReference type="EMBL" id="PNW77151.1"/>
    </source>
</evidence>
<evidence type="ECO:0000259" key="5">
    <source>
        <dbReference type="PROSITE" id="PS50023"/>
    </source>
</evidence>
<dbReference type="InterPro" id="IPR045218">
    <property type="entry name" value="DA1-like"/>
</dbReference>
<dbReference type="GO" id="GO:0043130">
    <property type="term" value="F:ubiquitin binding"/>
    <property type="evidence" value="ECO:0000318"/>
    <property type="project" value="GO_Central"/>
</dbReference>